<accession>A0ABW7BGT4</accession>
<dbReference type="SUPFAM" id="SSF56801">
    <property type="entry name" value="Acetyl-CoA synthetase-like"/>
    <property type="match status" value="1"/>
</dbReference>
<dbReference type="PROSITE" id="PS00455">
    <property type="entry name" value="AMP_BINDING"/>
    <property type="match status" value="1"/>
</dbReference>
<dbReference type="RefSeq" id="WP_392824983.1">
    <property type="nucleotide sequence ID" value="NZ_JBICYV010000028.1"/>
</dbReference>
<evidence type="ECO:0000256" key="2">
    <source>
        <dbReference type="ARBA" id="ARBA00022553"/>
    </source>
</evidence>
<dbReference type="InterPro" id="IPR020845">
    <property type="entry name" value="AMP-binding_CS"/>
</dbReference>
<dbReference type="EMBL" id="JBICYV010000028">
    <property type="protein sequence ID" value="MFG3016314.1"/>
    <property type="molecule type" value="Genomic_DNA"/>
</dbReference>
<evidence type="ECO:0000313" key="5">
    <source>
        <dbReference type="Proteomes" id="UP001604267"/>
    </source>
</evidence>
<dbReference type="InterPro" id="IPR042099">
    <property type="entry name" value="ANL_N_sf"/>
</dbReference>
<organism evidence="4 5">
    <name type="scientific">Streptomyces cinerochromogenes</name>
    <dbReference type="NCBI Taxonomy" id="66422"/>
    <lineage>
        <taxon>Bacteria</taxon>
        <taxon>Bacillati</taxon>
        <taxon>Actinomycetota</taxon>
        <taxon>Actinomycetes</taxon>
        <taxon>Kitasatosporales</taxon>
        <taxon>Streptomycetaceae</taxon>
        <taxon>Streptomyces</taxon>
    </lineage>
</organism>
<dbReference type="SMART" id="SM00823">
    <property type="entry name" value="PKS_PP"/>
    <property type="match status" value="1"/>
</dbReference>
<name>A0ABW7BGT4_9ACTN</name>
<evidence type="ECO:0000256" key="1">
    <source>
        <dbReference type="ARBA" id="ARBA00022450"/>
    </source>
</evidence>
<keyword evidence="5" id="KW-1185">Reference proteome</keyword>
<dbReference type="Gene3D" id="1.10.1200.10">
    <property type="entry name" value="ACP-like"/>
    <property type="match status" value="1"/>
</dbReference>
<dbReference type="InterPro" id="IPR036736">
    <property type="entry name" value="ACP-like_sf"/>
</dbReference>
<dbReference type="PANTHER" id="PTHR45527:SF14">
    <property type="entry name" value="PLIPASTATIN SYNTHASE SUBUNIT B"/>
    <property type="match status" value="1"/>
</dbReference>
<dbReference type="Gene3D" id="3.40.50.12780">
    <property type="entry name" value="N-terminal domain of ligase-like"/>
    <property type="match status" value="1"/>
</dbReference>
<dbReference type="InterPro" id="IPR020459">
    <property type="entry name" value="AMP-binding"/>
</dbReference>
<feature type="domain" description="Carrier" evidence="3">
    <location>
        <begin position="524"/>
        <end position="599"/>
    </location>
</feature>
<reference evidence="4 5" key="1">
    <citation type="submission" date="2024-10" db="EMBL/GenBank/DDBJ databases">
        <title>The Natural Products Discovery Center: Release of the First 8490 Sequenced Strains for Exploring Actinobacteria Biosynthetic Diversity.</title>
        <authorList>
            <person name="Kalkreuter E."/>
            <person name="Kautsar S.A."/>
            <person name="Yang D."/>
            <person name="Bader C.D."/>
            <person name="Teijaro C.N."/>
            <person name="Fluegel L."/>
            <person name="Davis C.M."/>
            <person name="Simpson J.R."/>
            <person name="Lauterbach L."/>
            <person name="Steele A.D."/>
            <person name="Gui C."/>
            <person name="Meng S."/>
            <person name="Li G."/>
            <person name="Viehrig K."/>
            <person name="Ye F."/>
            <person name="Su P."/>
            <person name="Kiefer A.F."/>
            <person name="Nichols A."/>
            <person name="Cepeda A.J."/>
            <person name="Yan W."/>
            <person name="Fan B."/>
            <person name="Jiang Y."/>
            <person name="Adhikari A."/>
            <person name="Zheng C.-J."/>
            <person name="Schuster L."/>
            <person name="Cowan T.M."/>
            <person name="Smanski M.J."/>
            <person name="Chevrette M.G."/>
            <person name="De Carvalho L.P.S."/>
            <person name="Shen B."/>
        </authorList>
    </citation>
    <scope>NUCLEOTIDE SEQUENCE [LARGE SCALE GENOMIC DNA]</scope>
    <source>
        <strain evidence="4 5">NPDC048320</strain>
    </source>
</reference>
<dbReference type="InterPro" id="IPR025110">
    <property type="entry name" value="AMP-bd_C"/>
</dbReference>
<evidence type="ECO:0000259" key="3">
    <source>
        <dbReference type="PROSITE" id="PS50075"/>
    </source>
</evidence>
<evidence type="ECO:0000313" key="4">
    <source>
        <dbReference type="EMBL" id="MFG3016314.1"/>
    </source>
</evidence>
<dbReference type="InterPro" id="IPR045851">
    <property type="entry name" value="AMP-bd_C_sf"/>
</dbReference>
<dbReference type="InterPro" id="IPR009081">
    <property type="entry name" value="PP-bd_ACP"/>
</dbReference>
<sequence>MPQAARTIPQAFRGAVAQFPDRTAVTAPDGDLTYRELDARSDALAEELVRAGASRGSLVTLLTPRRTDLVVGMLGILKAGAAYLPIDPEYPPARIAWTVRDSGSRLAVVTTATAHLLTGAQQPPGLRLVTLDRVPAGPAGTTAPDTAGDGDDLAYVIYTSGSTGDPKGVLVEQHSVLRLFDAVGEHLAFDRHDVWSMFHSAAFDFSVWEIWGPLLSGGRLLIVPREVARAPESFRALLRTEGVTVLSQTPSAFHALMAADLRTAADPGALRLVVLGGEALDVAALRPWADRYGTDRPRLVNMYGITEATVHASYRRLDRADLDRRGPSPIGTPLADLAFHLLGDDGTPPADGEPGELFIEGPGLARGYLGRPEPEAERFVVHVGADGVRHRRLRTGDRVVALPEGGYGYLGRVDDQLKIRGHRVEPGEIEAVLAGHDEVRRAVVVAHDYGDADVRLIAYVQSAADPEPLAAELAKRAEELLPAHMCPSRYVALAELPLTGNGKVDKARLPAPRSAAAPAGPAAGPARGTAERIAAIWRSVLDVPRVGDDEDFFSLGGTSLTLVRMFARVNEEFRTDLDITVLIDGATVGALTPHVDAALAQRAGHLTETP</sequence>
<dbReference type="InterPro" id="IPR000873">
    <property type="entry name" value="AMP-dep_synth/lig_dom"/>
</dbReference>
<dbReference type="Pfam" id="PF13193">
    <property type="entry name" value="AMP-binding_C"/>
    <property type="match status" value="1"/>
</dbReference>
<dbReference type="PROSITE" id="PS50075">
    <property type="entry name" value="CARRIER"/>
    <property type="match status" value="1"/>
</dbReference>
<dbReference type="Pfam" id="PF00501">
    <property type="entry name" value="AMP-binding"/>
    <property type="match status" value="1"/>
</dbReference>
<dbReference type="SUPFAM" id="SSF47336">
    <property type="entry name" value="ACP-like"/>
    <property type="match status" value="1"/>
</dbReference>
<keyword evidence="2" id="KW-0597">Phosphoprotein</keyword>
<gene>
    <name evidence="4" type="ORF">ACGFZB_38925</name>
</gene>
<dbReference type="Proteomes" id="UP001604267">
    <property type="component" value="Unassembled WGS sequence"/>
</dbReference>
<dbReference type="CDD" id="cd17643">
    <property type="entry name" value="A_NRPS_Cytc1-like"/>
    <property type="match status" value="1"/>
</dbReference>
<dbReference type="PANTHER" id="PTHR45527">
    <property type="entry name" value="NONRIBOSOMAL PEPTIDE SYNTHETASE"/>
    <property type="match status" value="1"/>
</dbReference>
<dbReference type="InterPro" id="IPR010071">
    <property type="entry name" value="AA_adenyl_dom"/>
</dbReference>
<keyword evidence="1" id="KW-0596">Phosphopantetheine</keyword>
<comment type="caution">
    <text evidence="4">The sequence shown here is derived from an EMBL/GenBank/DDBJ whole genome shotgun (WGS) entry which is preliminary data.</text>
</comment>
<dbReference type="Pfam" id="PF00550">
    <property type="entry name" value="PP-binding"/>
    <property type="match status" value="1"/>
</dbReference>
<proteinExistence type="predicted"/>
<dbReference type="Gene3D" id="3.30.300.30">
    <property type="match status" value="1"/>
</dbReference>
<dbReference type="InterPro" id="IPR020806">
    <property type="entry name" value="PKS_PP-bd"/>
</dbReference>
<dbReference type="PRINTS" id="PR00154">
    <property type="entry name" value="AMPBINDING"/>
</dbReference>
<dbReference type="NCBIfam" id="TIGR01733">
    <property type="entry name" value="AA-adenyl-dom"/>
    <property type="match status" value="1"/>
</dbReference>
<protein>
    <submittedName>
        <fullName evidence="4">Amino acid adenylation domain-containing protein</fullName>
    </submittedName>
</protein>